<gene>
    <name evidence="13" type="ORF">DFI_11725</name>
</gene>
<evidence type="ECO:0000256" key="10">
    <source>
        <dbReference type="RuleBase" id="RU003983"/>
    </source>
</evidence>
<dbReference type="AlphaFoldDB" id="A0A221SY52"/>
<dbReference type="RefSeq" id="WP_081425891.1">
    <property type="nucleotide sequence ID" value="NZ_CP021081.1"/>
</dbReference>
<dbReference type="EMBL" id="CP021081">
    <property type="protein sequence ID" value="ASN81575.1"/>
    <property type="molecule type" value="Genomic_DNA"/>
</dbReference>
<keyword evidence="3 11" id="KW-0812">Transmembrane</keyword>
<organism evidence="13 14">
    <name type="scientific">Deinococcus ficus</name>
    <dbReference type="NCBI Taxonomy" id="317577"/>
    <lineage>
        <taxon>Bacteria</taxon>
        <taxon>Thermotogati</taxon>
        <taxon>Deinococcota</taxon>
        <taxon>Deinococci</taxon>
        <taxon>Deinococcales</taxon>
        <taxon>Deinococcaceae</taxon>
        <taxon>Deinococcus</taxon>
    </lineage>
</organism>
<keyword evidence="6 10" id="KW-0862">Zinc</keyword>
<feature type="domain" description="Peptidase M48" evidence="12">
    <location>
        <begin position="115"/>
        <end position="342"/>
    </location>
</feature>
<keyword evidence="9 11" id="KW-0472">Membrane</keyword>
<dbReference type="Gene3D" id="3.30.2010.10">
    <property type="entry name" value="Metalloproteases ('zincins'), catalytic domain"/>
    <property type="match status" value="1"/>
</dbReference>
<feature type="transmembrane region" description="Helical" evidence="11">
    <location>
        <begin position="194"/>
        <end position="211"/>
    </location>
</feature>
<dbReference type="CDD" id="cd07328">
    <property type="entry name" value="M48_Ste24p_like"/>
    <property type="match status" value="1"/>
</dbReference>
<keyword evidence="5 10" id="KW-0378">Hydrolase</keyword>
<keyword evidence="2 10" id="KW-0645">Protease</keyword>
<dbReference type="GO" id="GO:0004222">
    <property type="term" value="F:metalloendopeptidase activity"/>
    <property type="evidence" value="ECO:0007669"/>
    <property type="project" value="InterPro"/>
</dbReference>
<name>A0A221SY52_9DEIO</name>
<keyword evidence="7 11" id="KW-1133">Transmembrane helix</keyword>
<dbReference type="Proteomes" id="UP000259030">
    <property type="component" value="Chromosome"/>
</dbReference>
<dbReference type="STRING" id="317577.GCA_000419625_01581"/>
<dbReference type="PANTHER" id="PTHR43221:SF2">
    <property type="entry name" value="PROTEASE HTPX HOMOLOG"/>
    <property type="match status" value="1"/>
</dbReference>
<keyword evidence="1" id="KW-1003">Cell membrane</keyword>
<evidence type="ECO:0000256" key="11">
    <source>
        <dbReference type="SAM" id="Phobius"/>
    </source>
</evidence>
<dbReference type="InterPro" id="IPR001915">
    <property type="entry name" value="Peptidase_M48"/>
</dbReference>
<dbReference type="KEGG" id="dfc:DFI_11725"/>
<sequence>MQEQRQTALERAWQRVVDREAQRIREAFIQGQGRLAPARPAFAYSLAALVLLGYVLVAALGAWLVVWGFGWWGTGPTNGPRLTFALILAAPLLGYVALAFPRPQVPPGRVVTAEQAPEFHRLIGEVAAQLGVKAPERVQLDGDVNAFMGRAGLPPRPVLGLGLPLWYGLPAQERVAILAHELAHQRNGDPARGSLIWAALTMLAQAVQVLTPDGLGSGVPLVPYLLLALRLLPLGLYAALVSAIGAEQQTAEYRADLMAAQVAGSDAAAGALDKLHLSQALESALHKQRHMPERPHAFLELRHIWDTVPDAQRQQKREEYAARRARLDDSHPATVDRLQVVRAFPQPPALVLDEAWSARIDAELTPFVKPLEQQAFEAYQERYASW</sequence>
<evidence type="ECO:0000313" key="13">
    <source>
        <dbReference type="EMBL" id="ASN81575.1"/>
    </source>
</evidence>
<evidence type="ECO:0000256" key="6">
    <source>
        <dbReference type="ARBA" id="ARBA00022833"/>
    </source>
</evidence>
<comment type="similarity">
    <text evidence="10">Belongs to the peptidase M48 family.</text>
</comment>
<evidence type="ECO:0000256" key="9">
    <source>
        <dbReference type="ARBA" id="ARBA00023136"/>
    </source>
</evidence>
<evidence type="ECO:0000256" key="2">
    <source>
        <dbReference type="ARBA" id="ARBA00022670"/>
    </source>
</evidence>
<keyword evidence="4" id="KW-0479">Metal-binding</keyword>
<dbReference type="Pfam" id="PF01435">
    <property type="entry name" value="Peptidase_M48"/>
    <property type="match status" value="1"/>
</dbReference>
<comment type="cofactor">
    <cofactor evidence="10">
        <name>Zn(2+)</name>
        <dbReference type="ChEBI" id="CHEBI:29105"/>
    </cofactor>
    <text evidence="10">Binds 1 zinc ion per subunit.</text>
</comment>
<evidence type="ECO:0000256" key="3">
    <source>
        <dbReference type="ARBA" id="ARBA00022692"/>
    </source>
</evidence>
<reference evidence="13 14" key="1">
    <citation type="submission" date="2017-05" db="EMBL/GenBank/DDBJ databases">
        <title>The complete genome sequence of Deinococcus ficus isolated from the rhizosphere of the Ficus religiosa L. in Taiwan.</title>
        <authorList>
            <person name="Wu K.-M."/>
            <person name="Liao T.-L."/>
            <person name="Liu Y.-M."/>
            <person name="Young C.-C."/>
            <person name="Tsai S.-F."/>
        </authorList>
    </citation>
    <scope>NUCLEOTIDE SEQUENCE [LARGE SCALE GENOMIC DNA]</scope>
    <source>
        <strain evidence="13 14">CC-FR2-10</strain>
    </source>
</reference>
<keyword evidence="8 10" id="KW-0482">Metalloprotease</keyword>
<dbReference type="GO" id="GO:0046872">
    <property type="term" value="F:metal ion binding"/>
    <property type="evidence" value="ECO:0007669"/>
    <property type="project" value="UniProtKB-KW"/>
</dbReference>
<evidence type="ECO:0000313" key="14">
    <source>
        <dbReference type="Proteomes" id="UP000259030"/>
    </source>
</evidence>
<dbReference type="GO" id="GO:0006508">
    <property type="term" value="P:proteolysis"/>
    <property type="evidence" value="ECO:0007669"/>
    <property type="project" value="UniProtKB-KW"/>
</dbReference>
<feature type="transmembrane region" description="Helical" evidence="11">
    <location>
        <begin position="42"/>
        <end position="70"/>
    </location>
</feature>
<proteinExistence type="inferred from homology"/>
<dbReference type="InterPro" id="IPR050083">
    <property type="entry name" value="HtpX_protease"/>
</dbReference>
<feature type="transmembrane region" description="Helical" evidence="11">
    <location>
        <begin position="82"/>
        <end position="100"/>
    </location>
</feature>
<feature type="transmembrane region" description="Helical" evidence="11">
    <location>
        <begin position="223"/>
        <end position="244"/>
    </location>
</feature>
<protein>
    <recommendedName>
        <fullName evidence="12">Peptidase M48 domain-containing protein</fullName>
    </recommendedName>
</protein>
<evidence type="ECO:0000256" key="1">
    <source>
        <dbReference type="ARBA" id="ARBA00022475"/>
    </source>
</evidence>
<dbReference type="PANTHER" id="PTHR43221">
    <property type="entry name" value="PROTEASE HTPX"/>
    <property type="match status" value="1"/>
</dbReference>
<evidence type="ECO:0000256" key="8">
    <source>
        <dbReference type="ARBA" id="ARBA00023049"/>
    </source>
</evidence>
<evidence type="ECO:0000256" key="7">
    <source>
        <dbReference type="ARBA" id="ARBA00022989"/>
    </source>
</evidence>
<evidence type="ECO:0000256" key="4">
    <source>
        <dbReference type="ARBA" id="ARBA00022723"/>
    </source>
</evidence>
<keyword evidence="14" id="KW-1185">Reference proteome</keyword>
<accession>A0A221SY52</accession>
<evidence type="ECO:0000256" key="5">
    <source>
        <dbReference type="ARBA" id="ARBA00022801"/>
    </source>
</evidence>
<evidence type="ECO:0000259" key="12">
    <source>
        <dbReference type="Pfam" id="PF01435"/>
    </source>
</evidence>